<feature type="compositionally biased region" description="Low complexity" evidence="1">
    <location>
        <begin position="23"/>
        <end position="41"/>
    </location>
</feature>
<name>A0A4R0YUR0_9GAMM</name>
<proteinExistence type="predicted"/>
<dbReference type="AlphaFoldDB" id="A0A4R0YUR0"/>
<dbReference type="InterPro" id="IPR013976">
    <property type="entry name" value="HDOD"/>
</dbReference>
<protein>
    <submittedName>
        <fullName evidence="3">HDOD domain-containing protein</fullName>
    </submittedName>
</protein>
<evidence type="ECO:0000259" key="2">
    <source>
        <dbReference type="PROSITE" id="PS51833"/>
    </source>
</evidence>
<dbReference type="Pfam" id="PF08668">
    <property type="entry name" value="HDOD"/>
    <property type="match status" value="1"/>
</dbReference>
<dbReference type="PANTHER" id="PTHR33525">
    <property type="match status" value="1"/>
</dbReference>
<feature type="region of interest" description="Disordered" evidence="1">
    <location>
        <begin position="12"/>
        <end position="41"/>
    </location>
</feature>
<gene>
    <name evidence="3" type="ORF">EZM97_17665</name>
</gene>
<dbReference type="InterPro" id="IPR052340">
    <property type="entry name" value="RNase_Y/CdgJ"/>
</dbReference>
<dbReference type="SUPFAM" id="SSF109604">
    <property type="entry name" value="HD-domain/PDEase-like"/>
    <property type="match status" value="1"/>
</dbReference>
<evidence type="ECO:0000256" key="1">
    <source>
        <dbReference type="SAM" id="MobiDB-lite"/>
    </source>
</evidence>
<sequence>MTGNWWRFFARERTPVPQAPREPASGKPGAPAPVPAAHGSVSGDEIEERFHRFILNLPASTSDEANLAHEQAVLQRLRELCDSGRFDVRSLPRMPSVLPQLMRAMKSDNLNGAQLANLIRRDPVLVGEVMRVTGSVTYRTAHPVGSLQHAVVLLGQIGLRHVVSVYVMKPILVASAGARGQIVGQRLWEHAERCAHAAVFLSKGQCDPFEAYLAGLVGYSGVGAVARLLDREASGSLAACSPAFIAGCARIATHLTVQVGRHWDLPPLVLDALTEHAEADHANLTLPMSRVLHAAQRLAMCQLLAENGLVDGEADYTDGSITQFPSMLLHRCRQDLQKNFAAP</sequence>
<accession>A0A4R0YUR0</accession>
<comment type="caution">
    <text evidence="3">The sequence shown here is derived from an EMBL/GenBank/DDBJ whole genome shotgun (WGS) entry which is preliminary data.</text>
</comment>
<evidence type="ECO:0000313" key="3">
    <source>
        <dbReference type="EMBL" id="TCI10683.1"/>
    </source>
</evidence>
<dbReference type="PANTHER" id="PTHR33525:SF6">
    <property type="entry name" value="HDOD DOMAIN-CONTAINING PROTEIN"/>
    <property type="match status" value="1"/>
</dbReference>
<dbReference type="Gene3D" id="1.10.3210.10">
    <property type="entry name" value="Hypothetical protein af1432"/>
    <property type="match status" value="1"/>
</dbReference>
<dbReference type="PROSITE" id="PS51833">
    <property type="entry name" value="HDOD"/>
    <property type="match status" value="1"/>
</dbReference>
<organism evidence="3 4">
    <name type="scientific">Dyella soli</name>
    <dbReference type="NCBI Taxonomy" id="522319"/>
    <lineage>
        <taxon>Bacteria</taxon>
        <taxon>Pseudomonadati</taxon>
        <taxon>Pseudomonadota</taxon>
        <taxon>Gammaproteobacteria</taxon>
        <taxon>Lysobacterales</taxon>
        <taxon>Rhodanobacteraceae</taxon>
        <taxon>Dyella</taxon>
    </lineage>
</organism>
<evidence type="ECO:0000313" key="4">
    <source>
        <dbReference type="Proteomes" id="UP000291822"/>
    </source>
</evidence>
<dbReference type="EMBL" id="SJTG01000002">
    <property type="protein sequence ID" value="TCI10683.1"/>
    <property type="molecule type" value="Genomic_DNA"/>
</dbReference>
<feature type="domain" description="HDOD" evidence="2">
    <location>
        <begin position="91"/>
        <end position="279"/>
    </location>
</feature>
<dbReference type="Proteomes" id="UP000291822">
    <property type="component" value="Unassembled WGS sequence"/>
</dbReference>
<reference evidence="3 4" key="1">
    <citation type="submission" date="2019-02" db="EMBL/GenBank/DDBJ databases">
        <title>Dyella amyloliquefaciens sp. nov., isolated from forest soil.</title>
        <authorList>
            <person name="Gao Z.-H."/>
            <person name="Qiu L.-H."/>
        </authorList>
    </citation>
    <scope>NUCLEOTIDE SEQUENCE [LARGE SCALE GENOMIC DNA]</scope>
    <source>
        <strain evidence="3 4">KACC 12747</strain>
    </source>
</reference>
<dbReference type="RefSeq" id="WP_131408932.1">
    <property type="nucleotide sequence ID" value="NZ_SJTG01000002.1"/>
</dbReference>
<keyword evidence="4" id="KW-1185">Reference proteome</keyword>